<evidence type="ECO:0000313" key="2">
    <source>
        <dbReference type="EMBL" id="VEI18361.1"/>
    </source>
</evidence>
<feature type="compositionally biased region" description="Basic residues" evidence="1">
    <location>
        <begin position="147"/>
        <end position="158"/>
    </location>
</feature>
<sequence>MVPSVRTRTRCGAQGCGGCDTLGGGALAPHPVARTARSGGSPDDAVGAELSDVELYDFLLNHGGDLIDRAAASAPVPASRSADFPTTARPLSPKRTARQAAKEAARARPSTGAQAALGAAREEISARVARNRSQRRRQESDEAWDRRRQRAQRRRSSR</sequence>
<dbReference type="InterPro" id="IPR016787">
    <property type="entry name" value="UCP021328"/>
</dbReference>
<feature type="compositionally biased region" description="Low complexity" evidence="1">
    <location>
        <begin position="72"/>
        <end position="82"/>
    </location>
</feature>
<gene>
    <name evidence="2" type="ORF">NCTC10951_02679</name>
</gene>
<organism evidence="2 3">
    <name type="scientific">Actinomyces viscosus</name>
    <dbReference type="NCBI Taxonomy" id="1656"/>
    <lineage>
        <taxon>Bacteria</taxon>
        <taxon>Bacillati</taxon>
        <taxon>Actinomycetota</taxon>
        <taxon>Actinomycetes</taxon>
        <taxon>Actinomycetales</taxon>
        <taxon>Actinomycetaceae</taxon>
        <taxon>Actinomyces</taxon>
    </lineage>
</organism>
<dbReference type="AlphaFoldDB" id="A0A3S4Z3K1"/>
<proteinExistence type="predicted"/>
<protein>
    <submittedName>
        <fullName evidence="2">Protein of uncharacterized function (DUF2992)</fullName>
    </submittedName>
</protein>
<accession>A0A3S4Z3K1</accession>
<name>A0A3S4Z3K1_ACTVI</name>
<dbReference type="KEGG" id="avc:NCTC10951_02679"/>
<evidence type="ECO:0000256" key="1">
    <source>
        <dbReference type="SAM" id="MobiDB-lite"/>
    </source>
</evidence>
<reference evidence="2 3" key="1">
    <citation type="submission" date="2018-12" db="EMBL/GenBank/DDBJ databases">
        <authorList>
            <consortium name="Pathogen Informatics"/>
        </authorList>
    </citation>
    <scope>NUCLEOTIDE SEQUENCE [LARGE SCALE GENOMIC DNA]</scope>
    <source>
        <strain evidence="2 3">NCTC10951</strain>
    </source>
</reference>
<dbReference type="Proteomes" id="UP000268658">
    <property type="component" value="Chromosome"/>
</dbReference>
<dbReference type="Pfam" id="PF11208">
    <property type="entry name" value="DUF2992"/>
    <property type="match status" value="1"/>
</dbReference>
<dbReference type="EMBL" id="LR134477">
    <property type="protein sequence ID" value="VEI18361.1"/>
    <property type="molecule type" value="Genomic_DNA"/>
</dbReference>
<feature type="region of interest" description="Disordered" evidence="1">
    <location>
        <begin position="72"/>
        <end position="158"/>
    </location>
</feature>
<feature type="compositionally biased region" description="Basic and acidic residues" evidence="1">
    <location>
        <begin position="136"/>
        <end position="146"/>
    </location>
</feature>
<evidence type="ECO:0000313" key="3">
    <source>
        <dbReference type="Proteomes" id="UP000268658"/>
    </source>
</evidence>